<accession>A0ABW9LT38</accession>
<dbReference type="EMBL" id="JBKBDE010000001">
    <property type="protein sequence ID" value="MFN6549992.1"/>
    <property type="molecule type" value="Genomic_DNA"/>
</dbReference>
<gene>
    <name evidence="5" type="ORF">ACK4CP_06305</name>
</gene>
<comment type="caution">
    <text evidence="5">The sequence shown here is derived from an EMBL/GenBank/DDBJ whole genome shotgun (WGS) entry which is preliminary data.</text>
</comment>
<keyword evidence="4" id="KW-1015">Disulfide bond</keyword>
<dbReference type="PANTHER" id="PTHR33630:SF9">
    <property type="entry name" value="CUTINASE 4"/>
    <property type="match status" value="1"/>
</dbReference>
<comment type="similarity">
    <text evidence="1">Belongs to the cutinase family.</text>
</comment>
<name>A0ABW9LT38_9MYCO</name>
<evidence type="ECO:0000313" key="6">
    <source>
        <dbReference type="Proteomes" id="UP001635817"/>
    </source>
</evidence>
<dbReference type="Pfam" id="PF01083">
    <property type="entry name" value="Cutinase"/>
    <property type="match status" value="1"/>
</dbReference>
<dbReference type="SMART" id="SM01110">
    <property type="entry name" value="Cutinase"/>
    <property type="match status" value="1"/>
</dbReference>
<dbReference type="SUPFAM" id="SSF53474">
    <property type="entry name" value="alpha/beta-Hydrolases"/>
    <property type="match status" value="1"/>
</dbReference>
<proteinExistence type="inferred from homology"/>
<dbReference type="Gene3D" id="3.40.50.1820">
    <property type="entry name" value="alpha/beta hydrolase"/>
    <property type="match status" value="1"/>
</dbReference>
<dbReference type="PANTHER" id="PTHR33630">
    <property type="entry name" value="CUTINASE RV1984C-RELATED-RELATED"/>
    <property type="match status" value="1"/>
</dbReference>
<dbReference type="InterPro" id="IPR000675">
    <property type="entry name" value="Cutinase/axe"/>
</dbReference>
<keyword evidence="2" id="KW-0719">Serine esterase</keyword>
<evidence type="ECO:0000256" key="1">
    <source>
        <dbReference type="ARBA" id="ARBA00007534"/>
    </source>
</evidence>
<sequence>MRQPNMETAQTHRVLAAVAVLTGAVSVGFLNLPAAAAAPCPDVEVVFARGTTEPPGVGGVGQAFVDSLRSRIGGHSLGVYAVNYPATNDFANSSTAGARDASAHIQSMAANCPNTKMVLGGFSQGAAVIDMASTDLPPDVSGHVAAVADFGGPRTLFADGLSPGPLPAISPLYAGKMTDMCVPNDPICFEGGWDMRAHNAYIQTGRVDDAAAYAAGRL</sequence>
<evidence type="ECO:0000256" key="4">
    <source>
        <dbReference type="ARBA" id="ARBA00023157"/>
    </source>
</evidence>
<keyword evidence="3" id="KW-0378">Hydrolase</keyword>
<protein>
    <submittedName>
        <fullName evidence="5">Cutinase family protein</fullName>
    </submittedName>
</protein>
<evidence type="ECO:0000313" key="5">
    <source>
        <dbReference type="EMBL" id="MFN6549992.1"/>
    </source>
</evidence>
<evidence type="ECO:0000256" key="3">
    <source>
        <dbReference type="ARBA" id="ARBA00022801"/>
    </source>
</evidence>
<evidence type="ECO:0000256" key="2">
    <source>
        <dbReference type="ARBA" id="ARBA00022487"/>
    </source>
</evidence>
<dbReference type="Proteomes" id="UP001635817">
    <property type="component" value="Unassembled WGS sequence"/>
</dbReference>
<dbReference type="InterPro" id="IPR029058">
    <property type="entry name" value="AB_hydrolase_fold"/>
</dbReference>
<organism evidence="5 6">
    <name type="scientific">Mycolicibacterium septicum</name>
    <dbReference type="NCBI Taxonomy" id="98668"/>
    <lineage>
        <taxon>Bacteria</taxon>
        <taxon>Bacillati</taxon>
        <taxon>Actinomycetota</taxon>
        <taxon>Actinomycetes</taxon>
        <taxon>Mycobacteriales</taxon>
        <taxon>Mycobacteriaceae</taxon>
        <taxon>Mycolicibacterium</taxon>
    </lineage>
</organism>
<dbReference type="RefSeq" id="WP_409548835.1">
    <property type="nucleotide sequence ID" value="NZ_JBKBDE010000001.1"/>
</dbReference>
<keyword evidence="6" id="KW-1185">Reference proteome</keyword>
<reference evidence="5 6" key="1">
    <citation type="submission" date="2024-12" db="EMBL/GenBank/DDBJ databases">
        <title>The coexistence of Mycolicibacterium septicum and Mycolicibacterium nivoides in clinical samples.</title>
        <authorList>
            <person name="Wang C."/>
            <person name="Feng Y."/>
            <person name="Zong Z."/>
        </authorList>
    </citation>
    <scope>NUCLEOTIDE SEQUENCE [LARGE SCALE GENOMIC DNA]</scope>
    <source>
        <strain evidence="5 6">120310</strain>
    </source>
</reference>